<keyword evidence="1" id="KW-0472">Membrane</keyword>
<dbReference type="InterPro" id="IPR019235">
    <property type="entry name" value="DUF2178_TM"/>
</dbReference>
<keyword evidence="1" id="KW-1133">Transmembrane helix</keyword>
<proteinExistence type="predicted"/>
<reference evidence="2 3" key="1">
    <citation type="submission" date="2016-10" db="EMBL/GenBank/DDBJ databases">
        <authorList>
            <person name="Varghese N."/>
            <person name="Submissions S."/>
        </authorList>
    </citation>
    <scope>NUCLEOTIDE SEQUENCE [LARGE SCALE GENOMIC DNA]</scope>
    <source>
        <strain evidence="2 3">DSM 20586</strain>
    </source>
</reference>
<dbReference type="AlphaFoldDB" id="A0AB38A5Y3"/>
<organism evidence="2 3">
    <name type="scientific">Atopobium minutum</name>
    <dbReference type="NCBI Taxonomy" id="1381"/>
    <lineage>
        <taxon>Bacteria</taxon>
        <taxon>Bacillati</taxon>
        <taxon>Actinomycetota</taxon>
        <taxon>Coriobacteriia</taxon>
        <taxon>Coriobacteriales</taxon>
        <taxon>Atopobiaceae</taxon>
        <taxon>Atopobium</taxon>
    </lineage>
</organism>
<keyword evidence="1" id="KW-0812">Transmembrane</keyword>
<name>A0AB38A5Y3_9ACTN</name>
<feature type="transmembrane region" description="Helical" evidence="1">
    <location>
        <begin position="107"/>
        <end position="129"/>
    </location>
</feature>
<dbReference type="Proteomes" id="UP000183687">
    <property type="component" value="Unassembled WGS sequence"/>
</dbReference>
<comment type="caution">
    <text evidence="2">The sequence shown here is derived from an EMBL/GenBank/DDBJ whole genome shotgun (WGS) entry which is preliminary data.</text>
</comment>
<dbReference type="EMBL" id="FNSH01000001">
    <property type="protein sequence ID" value="SEB57642.1"/>
    <property type="molecule type" value="Genomic_DNA"/>
</dbReference>
<feature type="transmembrane region" description="Helical" evidence="1">
    <location>
        <begin position="7"/>
        <end position="27"/>
    </location>
</feature>
<accession>A0AB38A5Y3</accession>
<dbReference type="Pfam" id="PF09946">
    <property type="entry name" value="DUF2178"/>
    <property type="match status" value="1"/>
</dbReference>
<gene>
    <name evidence="2" type="ORF">SAMN04489746_0645</name>
</gene>
<evidence type="ECO:0000313" key="2">
    <source>
        <dbReference type="EMBL" id="SEB57642.1"/>
    </source>
</evidence>
<protein>
    <submittedName>
        <fullName evidence="2">Sodium--glutamate symport carrier (GltS)</fullName>
    </submittedName>
</protein>
<evidence type="ECO:0000256" key="1">
    <source>
        <dbReference type="SAM" id="Phobius"/>
    </source>
</evidence>
<dbReference type="RefSeq" id="WP_002563255.1">
    <property type="nucleotide sequence ID" value="NZ_CALJSN010000006.1"/>
</dbReference>
<feature type="transmembrane region" description="Helical" evidence="1">
    <location>
        <begin position="33"/>
        <end position="52"/>
    </location>
</feature>
<evidence type="ECO:0000313" key="3">
    <source>
        <dbReference type="Proteomes" id="UP000183687"/>
    </source>
</evidence>
<sequence>MNIKRQFLSTVLLFAAGAVLIGVFNFAVHNSSLLGAGCGCIVVGCISAYQLFRRQTDSAYANNQDVVSHDERNLMLMERAQSKTFVIIAVGLAIGMIVSSLMGQELIAQVISIIFGLIFATYVVVYWIIRKNS</sequence>
<feature type="transmembrane region" description="Helical" evidence="1">
    <location>
        <begin position="84"/>
        <end position="101"/>
    </location>
</feature>